<dbReference type="AlphaFoldDB" id="C7QG91"/>
<keyword evidence="2" id="KW-1185">Reference proteome</keyword>
<dbReference type="HOGENOM" id="CLU_1425655_0_0_11"/>
<name>C7QG91_CATAD</name>
<evidence type="ECO:0000313" key="2">
    <source>
        <dbReference type="Proteomes" id="UP000000851"/>
    </source>
</evidence>
<sequence length="190" mass="19700">MSTDTEQTLTAWADALTEAGWTPQPNREVPAHLAGLRHLTDPAGAIEARAHAYPEDGIEVTLLSTARLPGGGAAWHVIAGWLSAEVVIAAAPAEGAEDAAVGQAVGDRLTAAGWTLQRFEVLGPSFAEYQWASPDDTRWATFTTPDPDPDGNGADGGWILSRPGDGGRQHRITASASTPAAAITALALSD</sequence>
<reference evidence="1 2" key="1">
    <citation type="journal article" date="2009" name="Stand. Genomic Sci.">
        <title>Complete genome sequence of Catenulispora acidiphila type strain (ID 139908).</title>
        <authorList>
            <person name="Copeland A."/>
            <person name="Lapidus A."/>
            <person name="Glavina Del Rio T."/>
            <person name="Nolan M."/>
            <person name="Lucas S."/>
            <person name="Chen F."/>
            <person name="Tice H."/>
            <person name="Cheng J.F."/>
            <person name="Bruce D."/>
            <person name="Goodwin L."/>
            <person name="Pitluck S."/>
            <person name="Mikhailova N."/>
            <person name="Pati A."/>
            <person name="Ivanova N."/>
            <person name="Mavromatis K."/>
            <person name="Chen A."/>
            <person name="Palaniappan K."/>
            <person name="Chain P."/>
            <person name="Land M."/>
            <person name="Hauser L."/>
            <person name="Chang Y.J."/>
            <person name="Jeffries C.D."/>
            <person name="Chertkov O."/>
            <person name="Brettin T."/>
            <person name="Detter J.C."/>
            <person name="Han C."/>
            <person name="Ali Z."/>
            <person name="Tindall B.J."/>
            <person name="Goker M."/>
            <person name="Bristow J."/>
            <person name="Eisen J.A."/>
            <person name="Markowitz V."/>
            <person name="Hugenholtz P."/>
            <person name="Kyrpides N.C."/>
            <person name="Klenk H.P."/>
        </authorList>
    </citation>
    <scope>NUCLEOTIDE SEQUENCE [LARGE SCALE GENOMIC DNA]</scope>
    <source>
        <strain evidence="2">DSM 44928 / JCM 14897 / NBRC 102108 / NRRL B-24433 / ID139908</strain>
    </source>
</reference>
<dbReference type="InParanoid" id="C7QG91"/>
<dbReference type="STRING" id="479433.Caci_4071"/>
<dbReference type="KEGG" id="cai:Caci_4071"/>
<protein>
    <recommendedName>
        <fullName evidence="3">DUF317 domain-containing protein</fullName>
    </recommendedName>
</protein>
<gene>
    <name evidence="1" type="ordered locus">Caci_4071</name>
</gene>
<organism evidence="1 2">
    <name type="scientific">Catenulispora acidiphila (strain DSM 44928 / JCM 14897 / NBRC 102108 / NRRL B-24433 / ID139908)</name>
    <dbReference type="NCBI Taxonomy" id="479433"/>
    <lineage>
        <taxon>Bacteria</taxon>
        <taxon>Bacillati</taxon>
        <taxon>Actinomycetota</taxon>
        <taxon>Actinomycetes</taxon>
        <taxon>Catenulisporales</taxon>
        <taxon>Catenulisporaceae</taxon>
        <taxon>Catenulispora</taxon>
    </lineage>
</organism>
<proteinExistence type="predicted"/>
<evidence type="ECO:0000313" key="1">
    <source>
        <dbReference type="EMBL" id="ACU72936.1"/>
    </source>
</evidence>
<dbReference type="EMBL" id="CP001700">
    <property type="protein sequence ID" value="ACU72936.1"/>
    <property type="molecule type" value="Genomic_DNA"/>
</dbReference>
<accession>C7QG91</accession>
<evidence type="ECO:0008006" key="3">
    <source>
        <dbReference type="Google" id="ProtNLM"/>
    </source>
</evidence>
<dbReference type="RefSeq" id="WP_015792665.1">
    <property type="nucleotide sequence ID" value="NC_013131.1"/>
</dbReference>
<dbReference type="Proteomes" id="UP000000851">
    <property type="component" value="Chromosome"/>
</dbReference>